<dbReference type="AlphaFoldDB" id="A0A6U4MST4"/>
<organism evidence="2">
    <name type="scientific">Hemiselmis andersenii</name>
    <name type="common">Cryptophyte alga</name>
    <dbReference type="NCBI Taxonomy" id="464988"/>
    <lineage>
        <taxon>Eukaryota</taxon>
        <taxon>Cryptophyceae</taxon>
        <taxon>Cryptomonadales</taxon>
        <taxon>Hemiselmidaceae</taxon>
        <taxon>Hemiselmis</taxon>
    </lineage>
</organism>
<protein>
    <submittedName>
        <fullName evidence="2">Uncharacterized protein</fullName>
    </submittedName>
</protein>
<accession>A0A6U4MST4</accession>
<sequence>MGACTSKDSTIVGKAAREERSMWPFKKGTKVAPFRPETMEVMLPPDKAPGSIVFDMDKAIAGEMYQYRFPKGGKAGEMATVRVLWQCESENGATLPKDDEDDDDDEEEGDAGVWVGASRSGSTATANAKGREGSKKGSVSGNVSRRGSDGLGSRVGSDYGGSFNSRSGMTRA</sequence>
<feature type="compositionally biased region" description="Polar residues" evidence="1">
    <location>
        <begin position="162"/>
        <end position="172"/>
    </location>
</feature>
<proteinExistence type="predicted"/>
<dbReference type="EMBL" id="HBFX01056959">
    <property type="protein sequence ID" value="CAD8983283.1"/>
    <property type="molecule type" value="Transcribed_RNA"/>
</dbReference>
<evidence type="ECO:0000313" key="2">
    <source>
        <dbReference type="EMBL" id="CAD8983283.1"/>
    </source>
</evidence>
<evidence type="ECO:0000256" key="1">
    <source>
        <dbReference type="SAM" id="MobiDB-lite"/>
    </source>
</evidence>
<feature type="compositionally biased region" description="Low complexity" evidence="1">
    <location>
        <begin position="136"/>
        <end position="145"/>
    </location>
</feature>
<feature type="non-terminal residue" evidence="2">
    <location>
        <position position="172"/>
    </location>
</feature>
<gene>
    <name evidence="2" type="ORF">HAND00432_LOCUS34293</name>
</gene>
<feature type="compositionally biased region" description="Acidic residues" evidence="1">
    <location>
        <begin position="98"/>
        <end position="110"/>
    </location>
</feature>
<name>A0A6U4MST4_HEMAN</name>
<feature type="region of interest" description="Disordered" evidence="1">
    <location>
        <begin position="90"/>
        <end position="172"/>
    </location>
</feature>
<reference evidence="2" key="1">
    <citation type="submission" date="2021-01" db="EMBL/GenBank/DDBJ databases">
        <authorList>
            <person name="Corre E."/>
            <person name="Pelletier E."/>
            <person name="Niang G."/>
            <person name="Scheremetjew M."/>
            <person name="Finn R."/>
            <person name="Kale V."/>
            <person name="Holt S."/>
            <person name="Cochrane G."/>
            <person name="Meng A."/>
            <person name="Brown T."/>
            <person name="Cohen L."/>
        </authorList>
    </citation>
    <scope>NUCLEOTIDE SEQUENCE</scope>
    <source>
        <strain evidence="2">CCMP644</strain>
    </source>
</reference>